<evidence type="ECO:0000313" key="17">
    <source>
        <dbReference type="EMBL" id="CAF4106852.1"/>
    </source>
</evidence>
<keyword evidence="4" id="KW-0297">G-protein coupled receptor</keyword>
<dbReference type="EMBL" id="CAJNOM010000113">
    <property type="protein sequence ID" value="CAF1073250.1"/>
    <property type="molecule type" value="Genomic_DNA"/>
</dbReference>
<keyword evidence="5 8" id="KW-0472">Membrane</keyword>
<evidence type="ECO:0000313" key="13">
    <source>
        <dbReference type="EMBL" id="CAF1073250.1"/>
    </source>
</evidence>
<keyword evidence="2 8" id="KW-0812">Transmembrane</keyword>
<evidence type="ECO:0000256" key="1">
    <source>
        <dbReference type="ARBA" id="ARBA00004141"/>
    </source>
</evidence>
<dbReference type="EMBL" id="CAJNOI010000158">
    <property type="protein sequence ID" value="CAF1140964.1"/>
    <property type="molecule type" value="Genomic_DNA"/>
</dbReference>
<dbReference type="EMBL" id="CAJNOE010000157">
    <property type="protein sequence ID" value="CAF0990140.1"/>
    <property type="molecule type" value="Genomic_DNA"/>
</dbReference>
<keyword evidence="18" id="KW-1185">Reference proteome</keyword>
<comment type="subcellular location">
    <subcellularLocation>
        <location evidence="1">Membrane</location>
        <topology evidence="1">Multi-pass membrane protein</topology>
    </subcellularLocation>
</comment>
<feature type="transmembrane region" description="Helical" evidence="8">
    <location>
        <begin position="272"/>
        <end position="295"/>
    </location>
</feature>
<dbReference type="InterPro" id="IPR000276">
    <property type="entry name" value="GPCR_Rhodpsn"/>
</dbReference>
<dbReference type="Proteomes" id="UP000663860">
    <property type="component" value="Unassembled WGS sequence"/>
</dbReference>
<feature type="transmembrane region" description="Helical" evidence="8">
    <location>
        <begin position="235"/>
        <end position="252"/>
    </location>
</feature>
<evidence type="ECO:0000313" key="10">
    <source>
        <dbReference type="EMBL" id="CAF0973215.1"/>
    </source>
</evidence>
<dbReference type="Proteomes" id="UP000663877">
    <property type="component" value="Unassembled WGS sequence"/>
</dbReference>
<organism evidence="10 19">
    <name type="scientific">Adineta steineri</name>
    <dbReference type="NCBI Taxonomy" id="433720"/>
    <lineage>
        <taxon>Eukaryota</taxon>
        <taxon>Metazoa</taxon>
        <taxon>Spiralia</taxon>
        <taxon>Gnathifera</taxon>
        <taxon>Rotifera</taxon>
        <taxon>Eurotatoria</taxon>
        <taxon>Bdelloidea</taxon>
        <taxon>Adinetida</taxon>
        <taxon>Adinetidae</taxon>
        <taxon>Adineta</taxon>
    </lineage>
</organism>
<evidence type="ECO:0000256" key="6">
    <source>
        <dbReference type="ARBA" id="ARBA00023170"/>
    </source>
</evidence>
<feature type="transmembrane region" description="Helical" evidence="8">
    <location>
        <begin position="144"/>
        <end position="166"/>
    </location>
</feature>
<evidence type="ECO:0000256" key="3">
    <source>
        <dbReference type="ARBA" id="ARBA00022989"/>
    </source>
</evidence>
<dbReference type="Proteomes" id="UP000663881">
    <property type="component" value="Unassembled WGS sequence"/>
</dbReference>
<evidence type="ECO:0000259" key="9">
    <source>
        <dbReference type="PROSITE" id="PS50262"/>
    </source>
</evidence>
<keyword evidence="7" id="KW-0807">Transducer</keyword>
<reference evidence="10" key="1">
    <citation type="submission" date="2021-02" db="EMBL/GenBank/DDBJ databases">
        <authorList>
            <person name="Nowell W R."/>
        </authorList>
    </citation>
    <scope>NUCLEOTIDE SEQUENCE</scope>
</reference>
<feature type="transmembrane region" description="Helical" evidence="8">
    <location>
        <begin position="58"/>
        <end position="81"/>
    </location>
</feature>
<feature type="transmembrane region" description="Helical" evidence="8">
    <location>
        <begin position="101"/>
        <end position="124"/>
    </location>
</feature>
<dbReference type="GO" id="GO:0005886">
    <property type="term" value="C:plasma membrane"/>
    <property type="evidence" value="ECO:0007669"/>
    <property type="project" value="TreeGrafter"/>
</dbReference>
<dbReference type="Proteomes" id="UP000663845">
    <property type="component" value="Unassembled WGS sequence"/>
</dbReference>
<feature type="domain" description="G-protein coupled receptors family 1 profile" evidence="9">
    <location>
        <begin position="26"/>
        <end position="293"/>
    </location>
</feature>
<evidence type="ECO:0000256" key="4">
    <source>
        <dbReference type="ARBA" id="ARBA00023040"/>
    </source>
</evidence>
<dbReference type="EMBL" id="CAJNON010000106">
    <property type="protein sequence ID" value="CAF0973215.1"/>
    <property type="molecule type" value="Genomic_DNA"/>
</dbReference>
<gene>
    <name evidence="14" type="ORF">BJG266_LOCUS23543</name>
    <name evidence="12" type="ORF">IZO911_LOCUS17057</name>
    <name evidence="11" type="ORF">JYZ213_LOCUS15300</name>
    <name evidence="15" type="ORF">KXQ929_LOCUS4711</name>
    <name evidence="16" type="ORF">OKA104_LOCUS7254</name>
    <name evidence="17" type="ORF">OXD698_LOCUS35726</name>
    <name evidence="13" type="ORF">QVE165_LOCUS18808</name>
    <name evidence="10" type="ORF">VCS650_LOCUS13251</name>
</gene>
<dbReference type="PROSITE" id="PS50262">
    <property type="entry name" value="G_PROTEIN_RECEP_F1_2"/>
    <property type="match status" value="1"/>
</dbReference>
<name>A0A814ERY0_9BILA</name>
<evidence type="ECO:0000313" key="18">
    <source>
        <dbReference type="Proteomes" id="UP000663832"/>
    </source>
</evidence>
<keyword evidence="6" id="KW-0675">Receptor</keyword>
<comment type="caution">
    <text evidence="10">The sequence shown here is derived from an EMBL/GenBank/DDBJ whole genome shotgun (WGS) entry which is preliminary data.</text>
</comment>
<dbReference type="Proteomes" id="UP000663832">
    <property type="component" value="Unassembled WGS sequence"/>
</dbReference>
<evidence type="ECO:0000313" key="11">
    <source>
        <dbReference type="EMBL" id="CAF0988055.1"/>
    </source>
</evidence>
<evidence type="ECO:0000313" key="19">
    <source>
        <dbReference type="Proteomes" id="UP000663891"/>
    </source>
</evidence>
<evidence type="ECO:0000313" key="14">
    <source>
        <dbReference type="EMBL" id="CAF1140964.1"/>
    </source>
</evidence>
<evidence type="ECO:0000313" key="16">
    <source>
        <dbReference type="EMBL" id="CAF3613665.1"/>
    </source>
</evidence>
<dbReference type="PANTHER" id="PTHR24243">
    <property type="entry name" value="G-PROTEIN COUPLED RECEPTOR"/>
    <property type="match status" value="1"/>
</dbReference>
<evidence type="ECO:0000256" key="8">
    <source>
        <dbReference type="SAM" id="Phobius"/>
    </source>
</evidence>
<feature type="transmembrane region" description="Helical" evidence="8">
    <location>
        <begin position="12"/>
        <end position="37"/>
    </location>
</feature>
<dbReference type="EMBL" id="CAJOAZ010005619">
    <property type="protein sequence ID" value="CAF4106852.1"/>
    <property type="molecule type" value="Genomic_DNA"/>
</dbReference>
<dbReference type="Proteomes" id="UP000663868">
    <property type="component" value="Unassembled WGS sequence"/>
</dbReference>
<dbReference type="InterPro" id="IPR017452">
    <property type="entry name" value="GPCR_Rhodpsn_7TM"/>
</dbReference>
<dbReference type="AlphaFoldDB" id="A0A814ERY0"/>
<proteinExistence type="predicted"/>
<dbReference type="SUPFAM" id="SSF81321">
    <property type="entry name" value="Family A G protein-coupled receptor-like"/>
    <property type="match status" value="1"/>
</dbReference>
<dbReference type="PANTHER" id="PTHR24243:SF230">
    <property type="entry name" value="G-PROTEIN COUPLED RECEPTORS FAMILY 1 PROFILE DOMAIN-CONTAINING PROTEIN"/>
    <property type="match status" value="1"/>
</dbReference>
<dbReference type="Proteomes" id="UP000663891">
    <property type="component" value="Unassembled WGS sequence"/>
</dbReference>
<dbReference type="Pfam" id="PF00001">
    <property type="entry name" value="7tm_1"/>
    <property type="match status" value="1"/>
</dbReference>
<dbReference type="PRINTS" id="PR00237">
    <property type="entry name" value="GPCRRHODOPSN"/>
</dbReference>
<evidence type="ECO:0000256" key="2">
    <source>
        <dbReference type="ARBA" id="ARBA00022692"/>
    </source>
</evidence>
<evidence type="ECO:0000313" key="12">
    <source>
        <dbReference type="EMBL" id="CAF0990140.1"/>
    </source>
</evidence>
<accession>A0A814ERY0</accession>
<keyword evidence="3 8" id="KW-1133">Transmembrane helix</keyword>
<dbReference type="EMBL" id="CAJOBB010000165">
    <property type="protein sequence ID" value="CAF3592734.1"/>
    <property type="molecule type" value="Genomic_DNA"/>
</dbReference>
<evidence type="ECO:0000256" key="7">
    <source>
        <dbReference type="ARBA" id="ARBA00023224"/>
    </source>
</evidence>
<dbReference type="GO" id="GO:0004930">
    <property type="term" value="F:G protein-coupled receptor activity"/>
    <property type="evidence" value="ECO:0007669"/>
    <property type="project" value="UniProtKB-KW"/>
</dbReference>
<evidence type="ECO:0000256" key="5">
    <source>
        <dbReference type="ARBA" id="ARBA00023136"/>
    </source>
</evidence>
<protein>
    <recommendedName>
        <fullName evidence="9">G-protein coupled receptors family 1 profile domain-containing protein</fullName>
    </recommendedName>
</protein>
<dbReference type="EMBL" id="CAJNOG010000132">
    <property type="protein sequence ID" value="CAF0988055.1"/>
    <property type="molecule type" value="Genomic_DNA"/>
</dbReference>
<sequence>MNKIDIISNQLMIYAGIIMYLFGSIGNILNIWVFTIWSRSPKRSQKHYRHSQTSNSSLYLLASSVANLFVIIYPLLTRIMFDGYHYRVTDKNVFILCKLRFYVLHTFDLISLICICMATFDRYLVSSRKVRLRKLSTRRQRTKLIIVFIFFLIGLHSIPIILYYTVSNTNQCTILSTTYLYYYLCIIQIILHGIIPIIFLSIFGILTFQQLKTIKTRHHHRPGGGLSSDKQLSRMLLLMSLAIILSSIPYCMEQIYEVMFIRDNRLKSSYFFLYHVISHILYYTNPVTSFYIYYISTPNFRIQVKKIIFCKTHIHYLVYYQVTGVTSSSQSTSVNICSKSEHHSKINIS</sequence>
<dbReference type="OrthoDB" id="10043970at2759"/>
<dbReference type="Gene3D" id="1.20.1070.10">
    <property type="entry name" value="Rhodopsin 7-helix transmembrane proteins"/>
    <property type="match status" value="1"/>
</dbReference>
<evidence type="ECO:0000313" key="15">
    <source>
        <dbReference type="EMBL" id="CAF3592734.1"/>
    </source>
</evidence>
<dbReference type="Proteomes" id="UP000663844">
    <property type="component" value="Unassembled WGS sequence"/>
</dbReference>
<feature type="transmembrane region" description="Helical" evidence="8">
    <location>
        <begin position="181"/>
        <end position="208"/>
    </location>
</feature>
<dbReference type="EMBL" id="CAJOAY010000276">
    <property type="protein sequence ID" value="CAF3613665.1"/>
    <property type="molecule type" value="Genomic_DNA"/>
</dbReference>